<dbReference type="GO" id="GO:0016020">
    <property type="term" value="C:membrane"/>
    <property type="evidence" value="ECO:0007669"/>
    <property type="project" value="UniProtKB-SubCell"/>
</dbReference>
<feature type="compositionally biased region" description="Low complexity" evidence="12">
    <location>
        <begin position="345"/>
        <end position="369"/>
    </location>
</feature>
<dbReference type="EMBL" id="JAWJWE010000040">
    <property type="protein sequence ID" value="KAK6619615.1"/>
    <property type="molecule type" value="Genomic_DNA"/>
</dbReference>
<keyword evidence="7" id="KW-0443">Lipid metabolism</keyword>
<evidence type="ECO:0000256" key="6">
    <source>
        <dbReference type="ARBA" id="ARBA00023002"/>
    </source>
</evidence>
<evidence type="ECO:0000256" key="5">
    <source>
        <dbReference type="ARBA" id="ARBA00022989"/>
    </source>
</evidence>
<evidence type="ECO:0000256" key="4">
    <source>
        <dbReference type="ARBA" id="ARBA00022857"/>
    </source>
</evidence>
<keyword evidence="4" id="KW-0521">NADP</keyword>
<comment type="subcellular location">
    <subcellularLocation>
        <location evidence="1">Membrane</location>
        <topology evidence="1">Multi-pass membrane protein</topology>
    </subcellularLocation>
</comment>
<comment type="caution">
    <text evidence="13">The sequence shown here is derived from an EMBL/GenBank/DDBJ whole genome shotgun (WGS) entry which is preliminary data.</text>
</comment>
<evidence type="ECO:0000256" key="2">
    <source>
        <dbReference type="ARBA" id="ARBA00006484"/>
    </source>
</evidence>
<dbReference type="PRINTS" id="PR00081">
    <property type="entry name" value="GDHRDH"/>
</dbReference>
<comment type="similarity">
    <text evidence="2">Belongs to the short-chain dehydrogenases/reductases (SDR) family.</text>
</comment>
<accession>A0AAN8RZC7</accession>
<feature type="region of interest" description="Disordered" evidence="12">
    <location>
        <begin position="339"/>
        <end position="385"/>
    </location>
</feature>
<dbReference type="SUPFAM" id="SSF51735">
    <property type="entry name" value="NAD(P)-binding Rossmann-fold domains"/>
    <property type="match status" value="1"/>
</dbReference>
<evidence type="ECO:0000256" key="3">
    <source>
        <dbReference type="ARBA" id="ARBA00022692"/>
    </source>
</evidence>
<keyword evidence="8" id="KW-0472">Membrane</keyword>
<dbReference type="PANTHER" id="PTHR24322:SF736">
    <property type="entry name" value="RETINOL DEHYDROGENASE 10"/>
    <property type="match status" value="1"/>
</dbReference>
<evidence type="ECO:0000256" key="8">
    <source>
        <dbReference type="ARBA" id="ARBA00023136"/>
    </source>
</evidence>
<evidence type="ECO:0000256" key="7">
    <source>
        <dbReference type="ARBA" id="ARBA00023098"/>
    </source>
</evidence>
<dbReference type="Gene3D" id="3.40.50.720">
    <property type="entry name" value="NAD(P)-binding Rossmann-like Domain"/>
    <property type="match status" value="1"/>
</dbReference>
<feature type="compositionally biased region" description="Pro residues" evidence="12">
    <location>
        <begin position="370"/>
        <end position="379"/>
    </location>
</feature>
<sequence>MFSVFGLLGSVVWAIIVTHFICIRELFQYFIYRKQKCVKGKVVVVTGSGHGLGRRLAKDFARMGATVVCWDIDKERNENTVWDIKNINGKAISIVCDVTDRLQVFQAAEHIRQKVGEIDIFVSSVGIYPVQEILAWQPQELYELFDTNVMAQFWVLQAVLPQMIKRKSGHFVAISSAAAIAPVGNEVPYSMTKSALSCLMDGFIQELRNQNHEGIKITCVHPYYTECRDDIPVRFDLRFGRLSPDYVSKEIIKGVLQECEIISVPRFMLFWIHFMKLLPFSARMRWRDIFYTRVFPTDNSANMYTADGKVKNIVEQFKLPPLTQGSIQGNPSELTSIKIENGSKNTNNNTNNINNNNNSIVTVNNMTPSSSPPPLPPNNTPQVRL</sequence>
<evidence type="ECO:0000256" key="1">
    <source>
        <dbReference type="ARBA" id="ARBA00004141"/>
    </source>
</evidence>
<dbReference type="AlphaFoldDB" id="A0AAN8RZC7"/>
<dbReference type="InterPro" id="IPR036291">
    <property type="entry name" value="NAD(P)-bd_dom_sf"/>
</dbReference>
<dbReference type="GO" id="GO:0052650">
    <property type="term" value="F:all-trans-retinol dehydrogenase (NADP+) activity"/>
    <property type="evidence" value="ECO:0007669"/>
    <property type="project" value="UniProtKB-ARBA"/>
</dbReference>
<dbReference type="FunFam" id="3.40.50.720:FF:000131">
    <property type="entry name" value="Short-chain dehydrogenase/reductase 3"/>
    <property type="match status" value="1"/>
</dbReference>
<organism evidence="13 14">
    <name type="scientific">Polyplax serrata</name>
    <name type="common">Common mouse louse</name>
    <dbReference type="NCBI Taxonomy" id="468196"/>
    <lineage>
        <taxon>Eukaryota</taxon>
        <taxon>Metazoa</taxon>
        <taxon>Ecdysozoa</taxon>
        <taxon>Arthropoda</taxon>
        <taxon>Hexapoda</taxon>
        <taxon>Insecta</taxon>
        <taxon>Pterygota</taxon>
        <taxon>Neoptera</taxon>
        <taxon>Paraneoptera</taxon>
        <taxon>Psocodea</taxon>
        <taxon>Troctomorpha</taxon>
        <taxon>Phthiraptera</taxon>
        <taxon>Anoplura</taxon>
        <taxon>Polyplacidae</taxon>
        <taxon>Polyplax</taxon>
    </lineage>
</organism>
<gene>
    <name evidence="13" type="ORF">RUM43_012372</name>
</gene>
<evidence type="ECO:0000313" key="14">
    <source>
        <dbReference type="Proteomes" id="UP001372834"/>
    </source>
</evidence>
<name>A0AAN8RZC7_POLSC</name>
<evidence type="ECO:0000256" key="11">
    <source>
        <dbReference type="ARBA" id="ARBA00082544"/>
    </source>
</evidence>
<evidence type="ECO:0000256" key="12">
    <source>
        <dbReference type="SAM" id="MobiDB-lite"/>
    </source>
</evidence>
<dbReference type="Proteomes" id="UP001372834">
    <property type="component" value="Unassembled WGS sequence"/>
</dbReference>
<evidence type="ECO:0000256" key="9">
    <source>
        <dbReference type="ARBA" id="ARBA00059620"/>
    </source>
</evidence>
<evidence type="ECO:0000256" key="10">
    <source>
        <dbReference type="ARBA" id="ARBA00068717"/>
    </source>
</evidence>
<reference evidence="13 14" key="1">
    <citation type="submission" date="2023-10" db="EMBL/GenBank/DDBJ databases">
        <title>Genomes of two closely related lineages of the louse Polyplax serrata with different host specificities.</title>
        <authorList>
            <person name="Martinu J."/>
            <person name="Tarabai H."/>
            <person name="Stefka J."/>
            <person name="Hypsa V."/>
        </authorList>
    </citation>
    <scope>NUCLEOTIDE SEQUENCE [LARGE SCALE GENOMIC DNA]</scope>
    <source>
        <strain evidence="13">HR10_N</strain>
    </source>
</reference>
<dbReference type="Pfam" id="PF00106">
    <property type="entry name" value="adh_short"/>
    <property type="match status" value="1"/>
</dbReference>
<comment type="function">
    <text evidence="9">Catalyzes the reduction of all-trans-retinal to all-trans-retinol in the presence of NADPH.</text>
</comment>
<protein>
    <recommendedName>
        <fullName evidence="10">Short-chain dehydrogenase/reductase 3</fullName>
    </recommendedName>
    <alternativeName>
        <fullName evidence="11">Retinal short-chain dehydrogenase/reductase 1</fullName>
    </alternativeName>
</protein>
<keyword evidence="5" id="KW-1133">Transmembrane helix</keyword>
<keyword evidence="6" id="KW-0560">Oxidoreductase</keyword>
<dbReference type="GO" id="GO:0005811">
    <property type="term" value="C:lipid droplet"/>
    <property type="evidence" value="ECO:0007669"/>
    <property type="project" value="TreeGrafter"/>
</dbReference>
<proteinExistence type="inferred from homology"/>
<evidence type="ECO:0000313" key="13">
    <source>
        <dbReference type="EMBL" id="KAK6619615.1"/>
    </source>
</evidence>
<dbReference type="InterPro" id="IPR002347">
    <property type="entry name" value="SDR_fam"/>
</dbReference>
<dbReference type="PANTHER" id="PTHR24322">
    <property type="entry name" value="PKSB"/>
    <property type="match status" value="1"/>
</dbReference>
<keyword evidence="3" id="KW-0812">Transmembrane</keyword>